<proteinExistence type="predicted"/>
<accession>A0A0R3C906</accession>
<dbReference type="Proteomes" id="UP000051380">
    <property type="component" value="Unassembled WGS sequence"/>
</dbReference>
<reference evidence="1 2" key="1">
    <citation type="submission" date="2015-09" db="EMBL/GenBank/DDBJ databases">
        <title>Draft Genome Sequence of the Strain BR 3267 (Bradyrhizobium yuanmingense) recommended as inoculant for cowpea in Brazil.</title>
        <authorList>
            <person name="Simoes-Araujo J.L."/>
            <person name="Zilli J.E."/>
        </authorList>
    </citation>
    <scope>NUCLEOTIDE SEQUENCE [LARGE SCALE GENOMIC DNA]</scope>
    <source>
        <strain evidence="1 2">BR3267</strain>
    </source>
</reference>
<sequence>MLQHRRTNGYPLFALVESEIRRKSFEVSLVCIATQKLTTRFTRLIVRSINQPAQLIDSLPRYDFKMQCKCLGQ</sequence>
<evidence type="ECO:0000313" key="2">
    <source>
        <dbReference type="Proteomes" id="UP000051380"/>
    </source>
</evidence>
<dbReference type="AlphaFoldDB" id="A0A0R3C906"/>
<protein>
    <submittedName>
        <fullName evidence="1">Uncharacterized protein</fullName>
    </submittedName>
</protein>
<gene>
    <name evidence="1" type="ORF">AOQ72_34165</name>
</gene>
<name>A0A0R3C906_9BRAD</name>
<evidence type="ECO:0000313" key="1">
    <source>
        <dbReference type="EMBL" id="KRP90814.1"/>
    </source>
</evidence>
<organism evidence="1 2">
    <name type="scientific">Bradyrhizobium yuanmingense</name>
    <dbReference type="NCBI Taxonomy" id="108015"/>
    <lineage>
        <taxon>Bacteria</taxon>
        <taxon>Pseudomonadati</taxon>
        <taxon>Pseudomonadota</taxon>
        <taxon>Alphaproteobacteria</taxon>
        <taxon>Hyphomicrobiales</taxon>
        <taxon>Nitrobacteraceae</taxon>
        <taxon>Bradyrhizobium</taxon>
    </lineage>
</organism>
<comment type="caution">
    <text evidence="1">The sequence shown here is derived from an EMBL/GenBank/DDBJ whole genome shotgun (WGS) entry which is preliminary data.</text>
</comment>
<dbReference type="EMBL" id="LJYF01000034">
    <property type="protein sequence ID" value="KRP90814.1"/>
    <property type="molecule type" value="Genomic_DNA"/>
</dbReference>